<feature type="transmembrane region" description="Helical" evidence="1">
    <location>
        <begin position="31"/>
        <end position="48"/>
    </location>
</feature>
<dbReference type="RefSeq" id="WP_253359909.1">
    <property type="nucleotide sequence ID" value="NZ_JAIULA010000007.1"/>
</dbReference>
<evidence type="ECO:0000313" key="3">
    <source>
        <dbReference type="Proteomes" id="UP001139006"/>
    </source>
</evidence>
<evidence type="ECO:0000256" key="1">
    <source>
        <dbReference type="SAM" id="Phobius"/>
    </source>
</evidence>
<dbReference type="AlphaFoldDB" id="A0A9X2FJR9"/>
<accession>A0A9X2FJR9</accession>
<name>A0A9X2FJR9_9LACO</name>
<protein>
    <submittedName>
        <fullName evidence="2">Uncharacterized protein</fullName>
    </submittedName>
</protein>
<feature type="transmembrane region" description="Helical" evidence="1">
    <location>
        <begin position="7"/>
        <end position="25"/>
    </location>
</feature>
<reference evidence="2 3" key="1">
    <citation type="journal article" date="2023" name="Int. J. Syst. Evol. Microbiol.">
        <title>Ligilactobacillus ubinensis sp. nov., a novel species isolated from the wild ferment of a durian fruit (Durio zibethinus).</title>
        <authorList>
            <person name="Heng Y.C."/>
            <person name="Menon N."/>
            <person name="Chen B."/>
            <person name="Loo B.Z.L."/>
            <person name="Wong G.W.J."/>
            <person name="Lim A.C.H."/>
            <person name="Silvaraju S."/>
            <person name="Kittelmann S."/>
        </authorList>
    </citation>
    <scope>NUCLEOTIDE SEQUENCE [LARGE SCALE GENOMIC DNA]</scope>
    <source>
        <strain evidence="2 3">WILCCON 0076</strain>
    </source>
</reference>
<comment type="caution">
    <text evidence="2">The sequence shown here is derived from an EMBL/GenBank/DDBJ whole genome shotgun (WGS) entry which is preliminary data.</text>
</comment>
<keyword evidence="1" id="KW-0472">Membrane</keyword>
<keyword evidence="1" id="KW-1133">Transmembrane helix</keyword>
<dbReference type="Proteomes" id="UP001139006">
    <property type="component" value="Unassembled WGS sequence"/>
</dbReference>
<keyword evidence="1" id="KW-0812">Transmembrane</keyword>
<gene>
    <name evidence="2" type="ORF">LB941_04675</name>
</gene>
<evidence type="ECO:0000313" key="2">
    <source>
        <dbReference type="EMBL" id="MCP0886630.1"/>
    </source>
</evidence>
<sequence length="51" mass="5865">MWNKKHLSYLIVILFLLFLEAIHLINGQVWMLAAIGVIVLGFAVEFLIPKK</sequence>
<proteinExistence type="predicted"/>
<dbReference type="EMBL" id="JAIULA010000007">
    <property type="protein sequence ID" value="MCP0886630.1"/>
    <property type="molecule type" value="Genomic_DNA"/>
</dbReference>
<keyword evidence="3" id="KW-1185">Reference proteome</keyword>
<organism evidence="2 3">
    <name type="scientific">Ligilactobacillus ubinensis</name>
    <dbReference type="NCBI Taxonomy" id="2876789"/>
    <lineage>
        <taxon>Bacteria</taxon>
        <taxon>Bacillati</taxon>
        <taxon>Bacillota</taxon>
        <taxon>Bacilli</taxon>
        <taxon>Lactobacillales</taxon>
        <taxon>Lactobacillaceae</taxon>
        <taxon>Ligilactobacillus</taxon>
    </lineage>
</organism>